<dbReference type="CDD" id="cd16922">
    <property type="entry name" value="HATPase_EvgS-ArcB-TorS-like"/>
    <property type="match status" value="1"/>
</dbReference>
<dbReference type="EMBL" id="QEWP01000025">
    <property type="protein sequence ID" value="PWD97781.1"/>
    <property type="molecule type" value="Genomic_DNA"/>
</dbReference>
<dbReference type="SMART" id="SM00091">
    <property type="entry name" value="PAS"/>
    <property type="match status" value="3"/>
</dbReference>
<sequence>MPKSYKHKNEKLLAEIEELKEKVARLKKARGTESGKLAENNKIYQQAQAIANIGSWKVDLKTGEVNASWQSYNIYGIDKDKTLDLQEIQKFPLPEYRLNLDKALKNLIERNEDYNVTFKITRKCDKEIRTIHSVAEYNQEEQAIIGTIQDITEQVNARKELQKSERKFRSIFKKHKAVQLIIDSETGRIVDANEAAEKFYGWSVATLKTKNISEINTLPEHIIKRLMKQVRSSENMNLEFRHRRADGSICEIASISSIIPIEGKKYIHSFIQDNTTKKATEQKLMLLSRSVEQSPVLIIITDNKGKIEYVNPAFSEKTGYSLNEVIDQTPGILKSGNQSEEFYRDLWGTILSGKNWTGQFLNKKKNGDFYWENAFISPIINSSGEITHFVAVKEDITEKKNATLELQEREANLKAIIENSLDSIWSINQEFKIQYLNDVFRQSFFNTFGILLSKGDDIVEALPETIREKWRDRYYKVLNGHRVTFEDKITSKKQPVYIEVSMNPIVLHDEVVGASMYGRNITETKHYEFNLILAKEKAIESDRLKSAFLANMSHEIRTPMNGIIGFTSLLMQEDIDNEERNQYLKIIQQSGQRLLDTVNDLVDISRIETGQIRPVYSKLDTNEQMHFIYSFFKPQANDKGIELKLSSHITINDAITYSDPHKLDSVLTNLVKNAIKYTDQGEIEIGCLKENTHFLFYVKDTGIGIPENKQETIFNRFEQVDISDTRAFEGSGLGLSIAKAYVEMLGGKIWVKSKILEGSIFYFTLPDHKPNFS</sequence>
<dbReference type="InterPro" id="IPR005467">
    <property type="entry name" value="His_kinase_dom"/>
</dbReference>
<dbReference type="PROSITE" id="PS50109">
    <property type="entry name" value="HIS_KIN"/>
    <property type="match status" value="1"/>
</dbReference>
<dbReference type="Proteomes" id="UP000244956">
    <property type="component" value="Unassembled WGS sequence"/>
</dbReference>
<dbReference type="SMART" id="SM00388">
    <property type="entry name" value="HisKA"/>
    <property type="match status" value="1"/>
</dbReference>
<evidence type="ECO:0000256" key="4">
    <source>
        <dbReference type="ARBA" id="ARBA00022679"/>
    </source>
</evidence>
<dbReference type="InterPro" id="IPR003661">
    <property type="entry name" value="HisK_dim/P_dom"/>
</dbReference>
<comment type="caution">
    <text evidence="11">The sequence shown here is derived from an EMBL/GenBank/DDBJ whole genome shotgun (WGS) entry which is preliminary data.</text>
</comment>
<dbReference type="FunFam" id="3.30.565.10:FF:000010">
    <property type="entry name" value="Sensor histidine kinase RcsC"/>
    <property type="match status" value="1"/>
</dbReference>
<dbReference type="RefSeq" id="WP_109266036.1">
    <property type="nucleotide sequence ID" value="NZ_QEWP01000025.1"/>
</dbReference>
<dbReference type="InterPro" id="IPR003594">
    <property type="entry name" value="HATPase_dom"/>
</dbReference>
<evidence type="ECO:0000259" key="9">
    <source>
        <dbReference type="PROSITE" id="PS50112"/>
    </source>
</evidence>
<dbReference type="InterPro" id="IPR035965">
    <property type="entry name" value="PAS-like_dom_sf"/>
</dbReference>
<dbReference type="InterPro" id="IPR036890">
    <property type="entry name" value="HATPase_C_sf"/>
</dbReference>
<organism evidence="11 12">
    <name type="scientific">Marinilabilia rubra</name>
    <dbReference type="NCBI Taxonomy" id="2162893"/>
    <lineage>
        <taxon>Bacteria</taxon>
        <taxon>Pseudomonadati</taxon>
        <taxon>Bacteroidota</taxon>
        <taxon>Bacteroidia</taxon>
        <taxon>Marinilabiliales</taxon>
        <taxon>Marinilabiliaceae</taxon>
        <taxon>Marinilabilia</taxon>
    </lineage>
</organism>
<dbReference type="Pfam" id="PF02518">
    <property type="entry name" value="HATPase_c"/>
    <property type="match status" value="1"/>
</dbReference>
<evidence type="ECO:0000256" key="1">
    <source>
        <dbReference type="ARBA" id="ARBA00000085"/>
    </source>
</evidence>
<dbReference type="AlphaFoldDB" id="A0A2U2B3Y9"/>
<evidence type="ECO:0000313" key="12">
    <source>
        <dbReference type="Proteomes" id="UP000244956"/>
    </source>
</evidence>
<dbReference type="Gene3D" id="3.30.565.10">
    <property type="entry name" value="Histidine kinase-like ATPase, C-terminal domain"/>
    <property type="match status" value="1"/>
</dbReference>
<evidence type="ECO:0000256" key="7">
    <source>
        <dbReference type="SAM" id="Coils"/>
    </source>
</evidence>
<reference evidence="11 12" key="1">
    <citation type="submission" date="2018-05" db="EMBL/GenBank/DDBJ databases">
        <title>Marinilabilia rubrum sp. nov., isolated from saltern sediment.</title>
        <authorList>
            <person name="Zhang R."/>
        </authorList>
    </citation>
    <scope>NUCLEOTIDE SEQUENCE [LARGE SCALE GENOMIC DNA]</scope>
    <source>
        <strain evidence="11 12">WTE16</strain>
    </source>
</reference>
<dbReference type="SUPFAM" id="SSF47384">
    <property type="entry name" value="Homodimeric domain of signal transducing histidine kinase"/>
    <property type="match status" value="1"/>
</dbReference>
<dbReference type="PANTHER" id="PTHR43711">
    <property type="entry name" value="TWO-COMPONENT HISTIDINE KINASE"/>
    <property type="match status" value="1"/>
</dbReference>
<evidence type="ECO:0000256" key="3">
    <source>
        <dbReference type="ARBA" id="ARBA00022553"/>
    </source>
</evidence>
<gene>
    <name evidence="11" type="ORF">DDZ16_18855</name>
</gene>
<dbReference type="Pfam" id="PF13426">
    <property type="entry name" value="PAS_9"/>
    <property type="match status" value="2"/>
</dbReference>
<name>A0A2U2B3Y9_9BACT</name>
<keyword evidence="12" id="KW-1185">Reference proteome</keyword>
<dbReference type="InterPro" id="IPR000014">
    <property type="entry name" value="PAS"/>
</dbReference>
<feature type="coiled-coil region" evidence="7">
    <location>
        <begin position="9"/>
        <end position="36"/>
    </location>
</feature>
<dbReference type="Pfam" id="PF00512">
    <property type="entry name" value="HisKA"/>
    <property type="match status" value="1"/>
</dbReference>
<dbReference type="Gene3D" id="3.30.450.20">
    <property type="entry name" value="PAS domain"/>
    <property type="match status" value="4"/>
</dbReference>
<evidence type="ECO:0000259" key="8">
    <source>
        <dbReference type="PROSITE" id="PS50109"/>
    </source>
</evidence>
<keyword evidence="5" id="KW-0418">Kinase</keyword>
<dbReference type="InterPro" id="IPR004358">
    <property type="entry name" value="Sig_transdc_His_kin-like_C"/>
</dbReference>
<dbReference type="CDD" id="cd00082">
    <property type="entry name" value="HisKA"/>
    <property type="match status" value="1"/>
</dbReference>
<dbReference type="InterPro" id="IPR001610">
    <property type="entry name" value="PAC"/>
</dbReference>
<accession>A0A2U2B3Y9</accession>
<dbReference type="NCBIfam" id="TIGR00229">
    <property type="entry name" value="sensory_box"/>
    <property type="match status" value="3"/>
</dbReference>
<feature type="domain" description="Histidine kinase" evidence="8">
    <location>
        <begin position="551"/>
        <end position="769"/>
    </location>
</feature>
<dbReference type="SUPFAM" id="SSF55785">
    <property type="entry name" value="PYP-like sensor domain (PAS domain)"/>
    <property type="match status" value="4"/>
</dbReference>
<evidence type="ECO:0000256" key="2">
    <source>
        <dbReference type="ARBA" id="ARBA00012438"/>
    </source>
</evidence>
<protein>
    <recommendedName>
        <fullName evidence="2">histidine kinase</fullName>
        <ecNumber evidence="2">2.7.13.3</ecNumber>
    </recommendedName>
</protein>
<keyword evidence="6" id="KW-0902">Two-component regulatory system</keyword>
<keyword evidence="4" id="KW-0808">Transferase</keyword>
<dbReference type="GO" id="GO:0000155">
    <property type="term" value="F:phosphorelay sensor kinase activity"/>
    <property type="evidence" value="ECO:0007669"/>
    <property type="project" value="InterPro"/>
</dbReference>
<comment type="catalytic activity">
    <reaction evidence="1">
        <text>ATP + protein L-histidine = ADP + protein N-phospho-L-histidine.</text>
        <dbReference type="EC" id="2.7.13.3"/>
    </reaction>
</comment>
<dbReference type="InterPro" id="IPR050736">
    <property type="entry name" value="Sensor_HK_Regulatory"/>
</dbReference>
<dbReference type="CDD" id="cd00130">
    <property type="entry name" value="PAS"/>
    <property type="match status" value="2"/>
</dbReference>
<dbReference type="InterPro" id="IPR036097">
    <property type="entry name" value="HisK_dim/P_sf"/>
</dbReference>
<evidence type="ECO:0000256" key="5">
    <source>
        <dbReference type="ARBA" id="ARBA00022777"/>
    </source>
</evidence>
<evidence type="ECO:0000313" key="11">
    <source>
        <dbReference type="EMBL" id="PWD97781.1"/>
    </source>
</evidence>
<dbReference type="SMART" id="SM00086">
    <property type="entry name" value="PAC"/>
    <property type="match status" value="4"/>
</dbReference>
<keyword evidence="3" id="KW-0597">Phosphoprotein</keyword>
<dbReference type="FunFam" id="1.10.287.130:FF:000001">
    <property type="entry name" value="Two-component sensor histidine kinase"/>
    <property type="match status" value="1"/>
</dbReference>
<dbReference type="PROSITE" id="PS50112">
    <property type="entry name" value="PAS"/>
    <property type="match status" value="1"/>
</dbReference>
<evidence type="ECO:0000256" key="6">
    <source>
        <dbReference type="ARBA" id="ARBA00023012"/>
    </source>
</evidence>
<dbReference type="Gene3D" id="1.10.287.130">
    <property type="match status" value="1"/>
</dbReference>
<feature type="domain" description="PAS" evidence="9">
    <location>
        <begin position="283"/>
        <end position="329"/>
    </location>
</feature>
<keyword evidence="7" id="KW-0175">Coiled coil</keyword>
<evidence type="ECO:0000259" key="10">
    <source>
        <dbReference type="PROSITE" id="PS50113"/>
    </source>
</evidence>
<dbReference type="OrthoDB" id="9796457at2"/>
<proteinExistence type="predicted"/>
<dbReference type="SMART" id="SM00387">
    <property type="entry name" value="HATPase_c"/>
    <property type="match status" value="1"/>
</dbReference>
<dbReference type="InterPro" id="IPR000700">
    <property type="entry name" value="PAS-assoc_C"/>
</dbReference>
<dbReference type="PANTHER" id="PTHR43711:SF31">
    <property type="entry name" value="HISTIDINE KINASE"/>
    <property type="match status" value="1"/>
</dbReference>
<dbReference type="EC" id="2.7.13.3" evidence="2"/>
<dbReference type="SUPFAM" id="SSF55874">
    <property type="entry name" value="ATPase domain of HSP90 chaperone/DNA topoisomerase II/histidine kinase"/>
    <property type="match status" value="1"/>
</dbReference>
<feature type="domain" description="PAC" evidence="10">
    <location>
        <begin position="354"/>
        <end position="408"/>
    </location>
</feature>
<dbReference type="PROSITE" id="PS50113">
    <property type="entry name" value="PAC"/>
    <property type="match status" value="1"/>
</dbReference>
<dbReference type="PRINTS" id="PR00344">
    <property type="entry name" value="BCTRLSENSOR"/>
</dbReference>